<dbReference type="EC" id="2.6.1.9" evidence="9"/>
<comment type="pathway">
    <text evidence="9">Amino-acid biosynthesis; L-histidine biosynthesis; L-histidine from 5-phospho-alpha-D-ribose 1-diphosphate: step 7/9.</text>
</comment>
<dbReference type="Proteomes" id="UP000636394">
    <property type="component" value="Unassembled WGS sequence"/>
</dbReference>
<dbReference type="GO" id="GO:0000105">
    <property type="term" value="P:L-histidine biosynthetic process"/>
    <property type="evidence" value="ECO:0007669"/>
    <property type="project" value="UniProtKB-UniRule"/>
</dbReference>
<comment type="similarity">
    <text evidence="2 9">Belongs to the class-II pyridoxal-phosphate-dependent aminotransferase family. Histidinol-phosphate aminotransferase subfamily.</text>
</comment>
<dbReference type="InterPro" id="IPR015424">
    <property type="entry name" value="PyrdxlP-dep_Trfase"/>
</dbReference>
<reference evidence="11 13" key="1">
    <citation type="submission" date="2019-11" db="EMBL/GenBank/DDBJ databases">
        <title>Eggerthellaceae novel genus isolated from the rectal contents of marmort.</title>
        <authorList>
            <person name="Zhang G."/>
        </authorList>
    </citation>
    <scope>NUCLEOTIDE SEQUENCE [LARGE SCALE GENOMIC DNA]</scope>
    <source>
        <strain evidence="13">zg-886</strain>
        <strain evidence="11">Zg-886</strain>
    </source>
</reference>
<dbReference type="NCBIfam" id="TIGR01141">
    <property type="entry name" value="hisC"/>
    <property type="match status" value="1"/>
</dbReference>
<dbReference type="PANTHER" id="PTHR42885:SF2">
    <property type="entry name" value="HISTIDINOL-PHOSPHATE AMINOTRANSFERASE"/>
    <property type="match status" value="1"/>
</dbReference>
<evidence type="ECO:0000313" key="12">
    <source>
        <dbReference type="EMBL" id="QTU84731.1"/>
    </source>
</evidence>
<sequence length="354" mass="39385">MRSVRSANPALETLEPYDPKYLPANAFLSANENPLDVPADVRLAVKREVRNVAFNRYPDPLANDLRDLIAEANGLDRDCVLAGNGGDELLFDIALAWGGPGRTFLNLPPTFSVYEINAQLTSTNVVRIPRRADYSIDEEAVLARVEAGDIDYIIVTSPNNPTGQLADEAFLLRLLDATDALVVVDEAYFEFSRRTMRPWLEKHANLAILRTFSKAFSLAGVRMGYLFADPRVIREVAKVRQPYSVDAVSQIVARVVFENRAKFEPGIKAIIAERGRLMNELGAMDGVRPYPSDANYILFRVSGADAVWERLYEQGVLVRDFSHAPLLEGCLRVSVGTREQNDAFLAALRAARKE</sequence>
<dbReference type="CDD" id="cd00609">
    <property type="entry name" value="AAT_like"/>
    <property type="match status" value="1"/>
</dbReference>
<dbReference type="InterPro" id="IPR004839">
    <property type="entry name" value="Aminotransferase_I/II_large"/>
</dbReference>
<evidence type="ECO:0000256" key="4">
    <source>
        <dbReference type="ARBA" id="ARBA00022576"/>
    </source>
</evidence>
<dbReference type="Gene3D" id="3.40.640.10">
    <property type="entry name" value="Type I PLP-dependent aspartate aminotransferase-like (Major domain)"/>
    <property type="match status" value="1"/>
</dbReference>
<keyword evidence="8 9" id="KW-0368">Histidine biosynthesis</keyword>
<proteinExistence type="inferred from homology"/>
<feature type="domain" description="Aminotransferase class I/classII large" evidence="10">
    <location>
        <begin position="28"/>
        <end position="348"/>
    </location>
</feature>
<comment type="cofactor">
    <cofactor evidence="1 9">
        <name>pyridoxal 5'-phosphate</name>
        <dbReference type="ChEBI" id="CHEBI:597326"/>
    </cofactor>
</comment>
<evidence type="ECO:0000256" key="8">
    <source>
        <dbReference type="ARBA" id="ARBA00023102"/>
    </source>
</evidence>
<dbReference type="EMBL" id="WPCR01000001">
    <property type="protein sequence ID" value="NHM13176.1"/>
    <property type="molecule type" value="Genomic_DNA"/>
</dbReference>
<evidence type="ECO:0000256" key="7">
    <source>
        <dbReference type="ARBA" id="ARBA00022898"/>
    </source>
</evidence>
<gene>
    <name evidence="9 12" type="primary">hisC</name>
    <name evidence="11" type="ORF">GMI68_00035</name>
    <name evidence="12" type="ORF">J7S26_02065</name>
</gene>
<dbReference type="Proteomes" id="UP000671910">
    <property type="component" value="Chromosome"/>
</dbReference>
<dbReference type="Pfam" id="PF00155">
    <property type="entry name" value="Aminotran_1_2"/>
    <property type="match status" value="1"/>
</dbReference>
<evidence type="ECO:0000256" key="2">
    <source>
        <dbReference type="ARBA" id="ARBA00007970"/>
    </source>
</evidence>
<keyword evidence="5 9" id="KW-0028">Amino-acid biosynthesis</keyword>
<evidence type="ECO:0000256" key="1">
    <source>
        <dbReference type="ARBA" id="ARBA00001933"/>
    </source>
</evidence>
<evidence type="ECO:0000256" key="3">
    <source>
        <dbReference type="ARBA" id="ARBA00011738"/>
    </source>
</evidence>
<evidence type="ECO:0000256" key="5">
    <source>
        <dbReference type="ARBA" id="ARBA00022605"/>
    </source>
</evidence>
<evidence type="ECO:0000313" key="14">
    <source>
        <dbReference type="Proteomes" id="UP000671910"/>
    </source>
</evidence>
<evidence type="ECO:0000256" key="6">
    <source>
        <dbReference type="ARBA" id="ARBA00022679"/>
    </source>
</evidence>
<dbReference type="GO" id="GO:0004400">
    <property type="term" value="F:histidinol-phosphate transaminase activity"/>
    <property type="evidence" value="ECO:0007669"/>
    <property type="project" value="UniProtKB-UniRule"/>
</dbReference>
<dbReference type="KEGG" id="ebz:J7S26_02065"/>
<dbReference type="GO" id="GO:0030170">
    <property type="term" value="F:pyridoxal phosphate binding"/>
    <property type="evidence" value="ECO:0007669"/>
    <property type="project" value="InterPro"/>
</dbReference>
<keyword evidence="4 9" id="KW-0032">Aminotransferase</keyword>
<dbReference type="EMBL" id="CP072829">
    <property type="protein sequence ID" value="QTU84731.1"/>
    <property type="molecule type" value="Genomic_DNA"/>
</dbReference>
<dbReference type="PROSITE" id="PS00599">
    <property type="entry name" value="AA_TRANSFER_CLASS_2"/>
    <property type="match status" value="1"/>
</dbReference>
<organism evidence="12 14">
    <name type="scientific">Xiamenia xianingshaonis</name>
    <dbReference type="NCBI Taxonomy" id="2682776"/>
    <lineage>
        <taxon>Bacteria</taxon>
        <taxon>Bacillati</taxon>
        <taxon>Actinomycetota</taxon>
        <taxon>Coriobacteriia</taxon>
        <taxon>Eggerthellales</taxon>
        <taxon>Eggerthellaceae</taxon>
        <taxon>Xiamenia</taxon>
    </lineage>
</organism>
<evidence type="ECO:0000259" key="10">
    <source>
        <dbReference type="Pfam" id="PF00155"/>
    </source>
</evidence>
<dbReference type="RefSeq" id="WP_166337986.1">
    <property type="nucleotide sequence ID" value="NZ_CP072829.1"/>
</dbReference>
<comment type="catalytic activity">
    <reaction evidence="9">
        <text>L-histidinol phosphate + 2-oxoglutarate = 3-(imidazol-4-yl)-2-oxopropyl phosphate + L-glutamate</text>
        <dbReference type="Rhea" id="RHEA:23744"/>
        <dbReference type="ChEBI" id="CHEBI:16810"/>
        <dbReference type="ChEBI" id="CHEBI:29985"/>
        <dbReference type="ChEBI" id="CHEBI:57766"/>
        <dbReference type="ChEBI" id="CHEBI:57980"/>
        <dbReference type="EC" id="2.6.1.9"/>
    </reaction>
</comment>
<keyword evidence="7 9" id="KW-0663">Pyridoxal phosphate</keyword>
<dbReference type="InterPro" id="IPR015421">
    <property type="entry name" value="PyrdxlP-dep_Trfase_major"/>
</dbReference>
<reference evidence="12" key="2">
    <citation type="submission" date="2021-04" db="EMBL/GenBank/DDBJ databases">
        <title>Novel species in family Eggerthellaceae.</title>
        <authorList>
            <person name="Zhang G."/>
        </authorList>
    </citation>
    <scope>NUCLEOTIDE SEQUENCE</scope>
    <source>
        <strain evidence="12">Zg-886</strain>
    </source>
</reference>
<evidence type="ECO:0000313" key="11">
    <source>
        <dbReference type="EMBL" id="NHM13176.1"/>
    </source>
</evidence>
<evidence type="ECO:0000256" key="9">
    <source>
        <dbReference type="HAMAP-Rule" id="MF_01023"/>
    </source>
</evidence>
<keyword evidence="13" id="KW-1185">Reference proteome</keyword>
<dbReference type="InterPro" id="IPR005861">
    <property type="entry name" value="HisP_aminotrans"/>
</dbReference>
<keyword evidence="6 9" id="KW-0808">Transferase</keyword>
<dbReference type="InterPro" id="IPR001917">
    <property type="entry name" value="Aminotrans_II_pyridoxalP_BS"/>
</dbReference>
<dbReference type="Gene3D" id="3.90.1150.10">
    <property type="entry name" value="Aspartate Aminotransferase, domain 1"/>
    <property type="match status" value="1"/>
</dbReference>
<dbReference type="AlphaFoldDB" id="A0A9E6MR29"/>
<dbReference type="PANTHER" id="PTHR42885">
    <property type="entry name" value="HISTIDINOL-PHOSPHATE AMINOTRANSFERASE-RELATED"/>
    <property type="match status" value="1"/>
</dbReference>
<name>A0A9E6MR29_9ACTN</name>
<dbReference type="SUPFAM" id="SSF53383">
    <property type="entry name" value="PLP-dependent transferases"/>
    <property type="match status" value="1"/>
</dbReference>
<accession>A0A9E6MR29</accession>
<dbReference type="HAMAP" id="MF_01023">
    <property type="entry name" value="HisC_aminotrans_2"/>
    <property type="match status" value="1"/>
</dbReference>
<dbReference type="InterPro" id="IPR015422">
    <property type="entry name" value="PyrdxlP-dep_Trfase_small"/>
</dbReference>
<comment type="subunit">
    <text evidence="3 9">Homodimer.</text>
</comment>
<protein>
    <recommendedName>
        <fullName evidence="9">Histidinol-phosphate aminotransferase</fullName>
        <ecNumber evidence="9">2.6.1.9</ecNumber>
    </recommendedName>
    <alternativeName>
        <fullName evidence="9">Imidazole acetol-phosphate transaminase</fullName>
    </alternativeName>
</protein>
<feature type="modified residue" description="N6-(pyridoxal phosphate)lysine" evidence="9">
    <location>
        <position position="214"/>
    </location>
</feature>
<evidence type="ECO:0000313" key="13">
    <source>
        <dbReference type="Proteomes" id="UP000636394"/>
    </source>
</evidence>